<dbReference type="GO" id="GO:0005524">
    <property type="term" value="F:ATP binding"/>
    <property type="evidence" value="ECO:0007669"/>
    <property type="project" value="UniProtKB-KW"/>
</dbReference>
<dbReference type="Pfam" id="PF00587">
    <property type="entry name" value="tRNA-synt_2b"/>
    <property type="match status" value="1"/>
</dbReference>
<dbReference type="GO" id="GO:0004827">
    <property type="term" value="F:proline-tRNA ligase activity"/>
    <property type="evidence" value="ECO:0007669"/>
    <property type="project" value="UniProtKB-UniRule"/>
</dbReference>
<dbReference type="InterPro" id="IPR004500">
    <property type="entry name" value="Pro-tRNA-synth_IIa_bac-type"/>
</dbReference>
<evidence type="ECO:0000256" key="7">
    <source>
        <dbReference type="ARBA" id="ARBA00022741"/>
    </source>
</evidence>
<sequence>MLYSKLFGKTVREPPKEAQMISYKLLHQAGFIRESTAGRYFFLPLGQTIQQKIMKIIKEEMDQAGAQEMVSPVLHPLELWQETNRTKTTGFELMTIKDRRRAEFALGGTAEEMFVDVVRKFQISYKDLPFNIYQFSTKFRDELRARGGLLRVREFIMKDAYSFDADEKEFKKEYKKMEQTYTNIFNRLGLKTVIVESDNGYIGGEYCHEFVVESEIGESTFLTTKDGKYAAHQDIAKFKREEINTNDKEESFKIIDQPEWVQTMEDNVKHYKLPKSRFLKNVVYKNKTTGEIIIAVIRGDLEVNKMKLEHILDAVGQIEDATVDDLKKLGTKTGYVHSWGHKAGKYIGDISLTTVKNFVGGQKKEGIEVGNIFQLGLHYSSKMKGANYIDQEGKEKPYYMGCYGIGIGRTLATIVEKYHDEKGIIWPESVAPFKVHLIGLDLNNKEISSKVHKVYKVLKENNIEVLFDDRTNVTAGEKFSDADLIGIPIRLVVSKRTGEKVEYKKRNEKEVKIMPLEEVIKNIKK</sequence>
<dbReference type="InterPro" id="IPR002314">
    <property type="entry name" value="aa-tRNA-synt_IIb"/>
</dbReference>
<dbReference type="CDD" id="cd00861">
    <property type="entry name" value="ProRS_anticodon_short"/>
    <property type="match status" value="1"/>
</dbReference>
<dbReference type="PATRIC" id="fig|1618476.3.peg.7"/>
<evidence type="ECO:0000313" key="15">
    <source>
        <dbReference type="Proteomes" id="UP000034045"/>
    </source>
</evidence>
<dbReference type="Gene3D" id="3.40.50.800">
    <property type="entry name" value="Anticodon-binding domain"/>
    <property type="match status" value="1"/>
</dbReference>
<dbReference type="InterPro" id="IPR002316">
    <property type="entry name" value="Pro-tRNA-ligase_IIa"/>
</dbReference>
<keyword evidence="8" id="KW-0067">ATP-binding</keyword>
<dbReference type="AlphaFoldDB" id="A0A0G0ANP2"/>
<dbReference type="PANTHER" id="PTHR42753">
    <property type="entry name" value="MITOCHONDRIAL RIBOSOME PROTEIN L39/PROLYL-TRNA LIGASE FAMILY MEMBER"/>
    <property type="match status" value="1"/>
</dbReference>
<protein>
    <recommendedName>
        <fullName evidence="4 12">Proline--tRNA ligase</fullName>
        <ecNumber evidence="3 12">6.1.1.15</ecNumber>
    </recommendedName>
</protein>
<dbReference type="PROSITE" id="PS50862">
    <property type="entry name" value="AA_TRNA_LIGASE_II"/>
    <property type="match status" value="1"/>
</dbReference>
<keyword evidence="5" id="KW-0963">Cytoplasm</keyword>
<dbReference type="SUPFAM" id="SSF55826">
    <property type="entry name" value="YbaK/ProRS associated domain"/>
    <property type="match status" value="1"/>
</dbReference>
<dbReference type="GO" id="GO:0006433">
    <property type="term" value="P:prolyl-tRNA aminoacylation"/>
    <property type="evidence" value="ECO:0007669"/>
    <property type="project" value="UniProtKB-UniRule"/>
</dbReference>
<evidence type="ECO:0000256" key="9">
    <source>
        <dbReference type="ARBA" id="ARBA00022917"/>
    </source>
</evidence>
<gene>
    <name evidence="14" type="ORF">UR42_C0001G0008</name>
</gene>
<evidence type="ECO:0000256" key="12">
    <source>
        <dbReference type="NCBIfam" id="TIGR00409"/>
    </source>
</evidence>
<dbReference type="Proteomes" id="UP000034045">
    <property type="component" value="Unassembled WGS sequence"/>
</dbReference>
<organism evidence="14 15">
    <name type="scientific">Candidatus Roizmanbacteria bacterium GW2011_GWA2_33_33</name>
    <dbReference type="NCBI Taxonomy" id="1618476"/>
    <lineage>
        <taxon>Bacteria</taxon>
        <taxon>Candidatus Roizmaniibacteriota</taxon>
    </lineage>
</organism>
<name>A0A0G0ANP2_9BACT</name>
<dbReference type="InterPro" id="IPR036754">
    <property type="entry name" value="YbaK/aa-tRNA-synt-asso_dom_sf"/>
</dbReference>
<comment type="subunit">
    <text evidence="2">Homodimer.</text>
</comment>
<dbReference type="EMBL" id="LBPD01000001">
    <property type="protein sequence ID" value="KKP53041.1"/>
    <property type="molecule type" value="Genomic_DNA"/>
</dbReference>
<accession>A0A0G0ANP2</accession>
<dbReference type="InterPro" id="IPR036621">
    <property type="entry name" value="Anticodon-bd_dom_sf"/>
</dbReference>
<evidence type="ECO:0000256" key="1">
    <source>
        <dbReference type="ARBA" id="ARBA00004496"/>
    </source>
</evidence>
<keyword evidence="6 14" id="KW-0436">Ligase</keyword>
<evidence type="ECO:0000256" key="3">
    <source>
        <dbReference type="ARBA" id="ARBA00012831"/>
    </source>
</evidence>
<dbReference type="Gene3D" id="3.30.930.10">
    <property type="entry name" value="Bira Bifunctional Protein, Domain 2"/>
    <property type="match status" value="2"/>
</dbReference>
<comment type="catalytic activity">
    <reaction evidence="11">
        <text>tRNA(Pro) + L-proline + ATP = L-prolyl-tRNA(Pro) + AMP + diphosphate</text>
        <dbReference type="Rhea" id="RHEA:14305"/>
        <dbReference type="Rhea" id="RHEA-COMP:9700"/>
        <dbReference type="Rhea" id="RHEA-COMP:9702"/>
        <dbReference type="ChEBI" id="CHEBI:30616"/>
        <dbReference type="ChEBI" id="CHEBI:33019"/>
        <dbReference type="ChEBI" id="CHEBI:60039"/>
        <dbReference type="ChEBI" id="CHEBI:78442"/>
        <dbReference type="ChEBI" id="CHEBI:78532"/>
        <dbReference type="ChEBI" id="CHEBI:456215"/>
        <dbReference type="EC" id="6.1.1.15"/>
    </reaction>
</comment>
<evidence type="ECO:0000313" key="14">
    <source>
        <dbReference type="EMBL" id="KKP53041.1"/>
    </source>
</evidence>
<evidence type="ECO:0000256" key="11">
    <source>
        <dbReference type="ARBA" id="ARBA00047671"/>
    </source>
</evidence>
<comment type="subcellular location">
    <subcellularLocation>
        <location evidence="1">Cytoplasm</location>
    </subcellularLocation>
</comment>
<comment type="caution">
    <text evidence="14">The sequence shown here is derived from an EMBL/GenBank/DDBJ whole genome shotgun (WGS) entry which is preliminary data.</text>
</comment>
<dbReference type="InterPro" id="IPR007214">
    <property type="entry name" value="YbaK/aa-tRNA-synth-assoc-dom"/>
</dbReference>
<evidence type="ECO:0000256" key="6">
    <source>
        <dbReference type="ARBA" id="ARBA00022598"/>
    </source>
</evidence>
<dbReference type="PRINTS" id="PR01046">
    <property type="entry name" value="TRNASYNTHPRO"/>
</dbReference>
<reference evidence="14 15" key="1">
    <citation type="journal article" date="2015" name="Nature">
        <title>rRNA introns, odd ribosomes, and small enigmatic genomes across a large radiation of phyla.</title>
        <authorList>
            <person name="Brown C.T."/>
            <person name="Hug L.A."/>
            <person name="Thomas B.C."/>
            <person name="Sharon I."/>
            <person name="Castelle C.J."/>
            <person name="Singh A."/>
            <person name="Wilkins M.J."/>
            <person name="Williams K.H."/>
            <person name="Banfield J.F."/>
        </authorList>
    </citation>
    <scope>NUCLEOTIDE SEQUENCE [LARGE SCALE GENOMIC DNA]</scope>
</reference>
<dbReference type="InterPro" id="IPR006195">
    <property type="entry name" value="aa-tRNA-synth_II"/>
</dbReference>
<dbReference type="EC" id="6.1.1.15" evidence="3 12"/>
<dbReference type="Pfam" id="PF03129">
    <property type="entry name" value="HGTP_anticodon"/>
    <property type="match status" value="1"/>
</dbReference>
<dbReference type="NCBIfam" id="TIGR00409">
    <property type="entry name" value="proS_fam_II"/>
    <property type="match status" value="1"/>
</dbReference>
<dbReference type="PANTHER" id="PTHR42753:SF2">
    <property type="entry name" value="PROLINE--TRNA LIGASE"/>
    <property type="match status" value="1"/>
</dbReference>
<dbReference type="InterPro" id="IPR045864">
    <property type="entry name" value="aa-tRNA-synth_II/BPL/LPL"/>
</dbReference>
<evidence type="ECO:0000256" key="5">
    <source>
        <dbReference type="ARBA" id="ARBA00022490"/>
    </source>
</evidence>
<keyword evidence="10" id="KW-0030">Aminoacyl-tRNA synthetase</keyword>
<feature type="domain" description="Aminoacyl-transfer RNA synthetases class-II family profile" evidence="13">
    <location>
        <begin position="46"/>
        <end position="427"/>
    </location>
</feature>
<evidence type="ECO:0000256" key="10">
    <source>
        <dbReference type="ARBA" id="ARBA00023146"/>
    </source>
</evidence>
<dbReference type="InterPro" id="IPR050062">
    <property type="entry name" value="Pro-tRNA_synthetase"/>
</dbReference>
<dbReference type="InterPro" id="IPR044140">
    <property type="entry name" value="ProRS_anticodon_short"/>
</dbReference>
<proteinExistence type="predicted"/>
<dbReference type="SUPFAM" id="SSF52954">
    <property type="entry name" value="Class II aaRS ABD-related"/>
    <property type="match status" value="1"/>
</dbReference>
<dbReference type="InterPro" id="IPR004154">
    <property type="entry name" value="Anticodon-bd"/>
</dbReference>
<keyword evidence="9" id="KW-0648">Protein biosynthesis</keyword>
<evidence type="ECO:0000256" key="2">
    <source>
        <dbReference type="ARBA" id="ARBA00011738"/>
    </source>
</evidence>
<dbReference type="GO" id="GO:0005829">
    <property type="term" value="C:cytosol"/>
    <property type="evidence" value="ECO:0007669"/>
    <property type="project" value="TreeGrafter"/>
</dbReference>
<evidence type="ECO:0000259" key="13">
    <source>
        <dbReference type="PROSITE" id="PS50862"/>
    </source>
</evidence>
<evidence type="ECO:0000256" key="4">
    <source>
        <dbReference type="ARBA" id="ARBA00019110"/>
    </source>
</evidence>
<dbReference type="Pfam" id="PF04073">
    <property type="entry name" value="tRNA_edit"/>
    <property type="match status" value="1"/>
</dbReference>
<dbReference type="GO" id="GO:0002161">
    <property type="term" value="F:aminoacyl-tRNA deacylase activity"/>
    <property type="evidence" value="ECO:0007669"/>
    <property type="project" value="InterPro"/>
</dbReference>
<evidence type="ECO:0000256" key="8">
    <source>
        <dbReference type="ARBA" id="ARBA00022840"/>
    </source>
</evidence>
<keyword evidence="7" id="KW-0547">Nucleotide-binding</keyword>
<dbReference type="SUPFAM" id="SSF55681">
    <property type="entry name" value="Class II aaRS and biotin synthetases"/>
    <property type="match status" value="1"/>
</dbReference>